<dbReference type="GO" id="GO:0046872">
    <property type="term" value="F:metal ion binding"/>
    <property type="evidence" value="ECO:0007669"/>
    <property type="project" value="UniProtKB-KW"/>
</dbReference>
<protein>
    <recommendedName>
        <fullName evidence="6">DinB family protein</fullName>
    </recommendedName>
</protein>
<dbReference type="EMBL" id="CP003382">
    <property type="protein sequence ID" value="AFZ68134.1"/>
    <property type="molecule type" value="Genomic_DNA"/>
</dbReference>
<dbReference type="HOGENOM" id="CLU_1640979_0_0_0"/>
<evidence type="ECO:0000256" key="1">
    <source>
        <dbReference type="ARBA" id="ARBA00008635"/>
    </source>
</evidence>
<evidence type="ECO:0000256" key="2">
    <source>
        <dbReference type="ARBA" id="ARBA00022723"/>
    </source>
</evidence>
<dbReference type="PANTHER" id="PTHR37302:SF1">
    <property type="entry name" value="PROTEIN DINB"/>
    <property type="match status" value="1"/>
</dbReference>
<evidence type="ECO:0000313" key="5">
    <source>
        <dbReference type="Proteomes" id="UP000010467"/>
    </source>
</evidence>
<proteinExistence type="inferred from homology"/>
<dbReference type="Proteomes" id="UP000010467">
    <property type="component" value="Chromosome"/>
</dbReference>
<sequence>MIQPEKPSGTLNLVWRTNAEVNDRLLAHLTPEMLPAVTPGGGFLVAQHLAHMAEVTKCWTSLLDQDAVRDVPDLYETQAQEFVAETDLSRTWEVLGRTRNATWQALQEARGVGNLPHAPTAQFLTHLLVHDAHHRGQILLALKVSGHPLPADEALWAPWRDAR</sequence>
<name>L0A3Z1_DEIPD</name>
<feature type="binding site" evidence="3">
    <location>
        <position position="130"/>
    </location>
    <ligand>
        <name>a divalent metal cation</name>
        <dbReference type="ChEBI" id="CHEBI:60240"/>
    </ligand>
</feature>
<reference evidence="5" key="1">
    <citation type="submission" date="2012-03" db="EMBL/GenBank/DDBJ databases">
        <title>Complete sequence of chromosome of Deinococcus peraridilitoris DSM 19664.</title>
        <authorList>
            <person name="Lucas S."/>
            <person name="Copeland A."/>
            <person name="Lapidus A."/>
            <person name="Glavina del Rio T."/>
            <person name="Dalin E."/>
            <person name="Tice H."/>
            <person name="Bruce D."/>
            <person name="Goodwin L."/>
            <person name="Pitluck S."/>
            <person name="Peters L."/>
            <person name="Mikhailova N."/>
            <person name="Lu M."/>
            <person name="Kyrpides N."/>
            <person name="Mavromatis K."/>
            <person name="Ivanova N."/>
            <person name="Brettin T."/>
            <person name="Detter J.C."/>
            <person name="Han C."/>
            <person name="Larimer F."/>
            <person name="Land M."/>
            <person name="Hauser L."/>
            <person name="Markowitz V."/>
            <person name="Cheng J.-F."/>
            <person name="Hugenholtz P."/>
            <person name="Woyke T."/>
            <person name="Wu D."/>
            <person name="Pukall R."/>
            <person name="Steenblock K."/>
            <person name="Brambilla E."/>
            <person name="Klenk H.-P."/>
            <person name="Eisen J.A."/>
        </authorList>
    </citation>
    <scope>NUCLEOTIDE SEQUENCE [LARGE SCALE GENOMIC DNA]</scope>
    <source>
        <strain evidence="5">DSM 19664 / LMG 22246 / CIP 109416 / KR-200</strain>
    </source>
</reference>
<organism evidence="4 5">
    <name type="scientific">Deinococcus peraridilitoris (strain DSM 19664 / LMG 22246 / CIP 109416 / KR-200)</name>
    <dbReference type="NCBI Taxonomy" id="937777"/>
    <lineage>
        <taxon>Bacteria</taxon>
        <taxon>Thermotogati</taxon>
        <taxon>Deinococcota</taxon>
        <taxon>Deinococci</taxon>
        <taxon>Deinococcales</taxon>
        <taxon>Deinococcaceae</taxon>
        <taxon>Deinococcus</taxon>
    </lineage>
</organism>
<feature type="binding site" evidence="3">
    <location>
        <position position="51"/>
    </location>
    <ligand>
        <name>a divalent metal cation</name>
        <dbReference type="ChEBI" id="CHEBI:60240"/>
    </ligand>
</feature>
<dbReference type="KEGG" id="dpd:Deipe_2669"/>
<dbReference type="InterPro" id="IPR007837">
    <property type="entry name" value="DinB"/>
</dbReference>
<dbReference type="SUPFAM" id="SSF109854">
    <property type="entry name" value="DinB/YfiT-like putative metalloenzymes"/>
    <property type="match status" value="1"/>
</dbReference>
<keyword evidence="2 3" id="KW-0479">Metal-binding</keyword>
<dbReference type="PANTHER" id="PTHR37302">
    <property type="entry name" value="SLR1116 PROTEIN"/>
    <property type="match status" value="1"/>
</dbReference>
<dbReference type="Pfam" id="PF05163">
    <property type="entry name" value="DinB"/>
    <property type="match status" value="1"/>
</dbReference>
<evidence type="ECO:0008006" key="6">
    <source>
        <dbReference type="Google" id="ProtNLM"/>
    </source>
</evidence>
<dbReference type="STRING" id="937777.Deipe_2669"/>
<accession>L0A3Z1</accession>
<keyword evidence="5" id="KW-1185">Reference proteome</keyword>
<feature type="binding site" evidence="3">
    <location>
        <position position="134"/>
    </location>
    <ligand>
        <name>a divalent metal cation</name>
        <dbReference type="ChEBI" id="CHEBI:60240"/>
    </ligand>
</feature>
<dbReference type="eggNOG" id="COG2318">
    <property type="taxonomic scope" value="Bacteria"/>
</dbReference>
<gene>
    <name evidence="4" type="ordered locus">Deipe_2669</name>
</gene>
<dbReference type="Gene3D" id="1.20.120.450">
    <property type="entry name" value="dinb family like domain"/>
    <property type="match status" value="1"/>
</dbReference>
<dbReference type="PATRIC" id="fig|937777.3.peg.2679"/>
<comment type="similarity">
    <text evidence="1">Belongs to the DinB family.</text>
</comment>
<dbReference type="InterPro" id="IPR034660">
    <property type="entry name" value="DinB/YfiT-like"/>
</dbReference>
<evidence type="ECO:0000313" key="4">
    <source>
        <dbReference type="EMBL" id="AFZ68134.1"/>
    </source>
</evidence>
<evidence type="ECO:0000256" key="3">
    <source>
        <dbReference type="PIRSR" id="PIRSR607837-1"/>
    </source>
</evidence>
<dbReference type="AlphaFoldDB" id="L0A3Z1"/>